<dbReference type="RefSeq" id="WP_131534129.1">
    <property type="nucleotide sequence ID" value="NZ_SJSO01000029.1"/>
</dbReference>
<gene>
    <name evidence="2" type="ORF">EZ456_22650</name>
</gene>
<evidence type="ECO:0000259" key="1">
    <source>
        <dbReference type="Pfam" id="PF13274"/>
    </source>
</evidence>
<dbReference type="OrthoDB" id="9799173at2"/>
<reference evidence="2 3" key="1">
    <citation type="submission" date="2019-02" db="EMBL/GenBank/DDBJ databases">
        <title>Pedobacter sp. RP-3-21 sp. nov., isolated from Arctic soil.</title>
        <authorList>
            <person name="Dahal R.H."/>
        </authorList>
    </citation>
    <scope>NUCLEOTIDE SEQUENCE [LARGE SCALE GENOMIC DNA]</scope>
    <source>
        <strain evidence="2 3">RP-3-21</strain>
    </source>
</reference>
<name>A0A4R0PK89_9SPHI</name>
<proteinExistence type="predicted"/>
<evidence type="ECO:0000313" key="3">
    <source>
        <dbReference type="Proteomes" id="UP000293925"/>
    </source>
</evidence>
<protein>
    <submittedName>
        <fullName evidence="2">DUF4065 domain-containing protein</fullName>
    </submittedName>
</protein>
<dbReference type="EMBL" id="SJSO01000029">
    <property type="protein sequence ID" value="TCD17620.1"/>
    <property type="molecule type" value="Genomic_DNA"/>
</dbReference>
<sequence>MITQPFYRYLEFTLAQDKAFNALVYFAERIKPLYLTKATNLLYLANEMAVRQTGVPITWLNYKVLKLGQVSEDIYFKVKYDYHQLQKEEGVKAIRHLAVSVPPKHLRDGIILAPAEAFDDSQFSDYDIEILDHIIKAYGKLNFAQKSNGSDFIIELMELLDTDFKRSAFEVAYQSYLMQNEFCGIVCPDLEL</sequence>
<feature type="domain" description="Antitoxin SocA-like Panacea" evidence="1">
    <location>
        <begin position="41"/>
        <end position="145"/>
    </location>
</feature>
<evidence type="ECO:0000313" key="2">
    <source>
        <dbReference type="EMBL" id="TCD17620.1"/>
    </source>
</evidence>
<organism evidence="2 3">
    <name type="scientific">Pedobacter psychrodurus</name>
    <dbReference type="NCBI Taxonomy" id="2530456"/>
    <lineage>
        <taxon>Bacteria</taxon>
        <taxon>Pseudomonadati</taxon>
        <taxon>Bacteroidota</taxon>
        <taxon>Sphingobacteriia</taxon>
        <taxon>Sphingobacteriales</taxon>
        <taxon>Sphingobacteriaceae</taxon>
        <taxon>Pedobacter</taxon>
    </lineage>
</organism>
<dbReference type="AlphaFoldDB" id="A0A4R0PK89"/>
<keyword evidence="3" id="KW-1185">Reference proteome</keyword>
<comment type="caution">
    <text evidence="2">The sequence shown here is derived from an EMBL/GenBank/DDBJ whole genome shotgun (WGS) entry which is preliminary data.</text>
</comment>
<dbReference type="InterPro" id="IPR025272">
    <property type="entry name" value="SocA_Panacea"/>
</dbReference>
<accession>A0A4R0PK89</accession>
<dbReference type="Proteomes" id="UP000293925">
    <property type="component" value="Unassembled WGS sequence"/>
</dbReference>
<dbReference type="Pfam" id="PF13274">
    <property type="entry name" value="SocA_Panacea"/>
    <property type="match status" value="1"/>
</dbReference>